<keyword evidence="4" id="KW-0472">Membrane</keyword>
<dbReference type="GO" id="GO:0004673">
    <property type="term" value="F:protein histidine kinase activity"/>
    <property type="evidence" value="ECO:0007669"/>
    <property type="project" value="UniProtKB-EC"/>
</dbReference>
<accession>A0ABU0TQZ0</accession>
<organism evidence="6 7">
    <name type="scientific">Microbacterium trichothecenolyticum</name>
    <name type="common">Aureobacterium trichothecenolyticum</name>
    <dbReference type="NCBI Taxonomy" id="69370"/>
    <lineage>
        <taxon>Bacteria</taxon>
        <taxon>Bacillati</taxon>
        <taxon>Actinomycetota</taxon>
        <taxon>Actinomycetes</taxon>
        <taxon>Micrococcales</taxon>
        <taxon>Microbacteriaceae</taxon>
        <taxon>Microbacterium</taxon>
    </lineage>
</organism>
<dbReference type="PANTHER" id="PTHR24421">
    <property type="entry name" value="NITRATE/NITRITE SENSOR PROTEIN NARX-RELATED"/>
    <property type="match status" value="1"/>
</dbReference>
<keyword evidence="4" id="KW-0812">Transmembrane</keyword>
<keyword evidence="2 6" id="KW-0418">Kinase</keyword>
<dbReference type="Gene3D" id="3.30.565.10">
    <property type="entry name" value="Histidine kinase-like ATPase, C-terminal domain"/>
    <property type="match status" value="1"/>
</dbReference>
<feature type="transmembrane region" description="Helical" evidence="4">
    <location>
        <begin position="20"/>
        <end position="43"/>
    </location>
</feature>
<sequence length="410" mass="43804">MRGRMSGDGREHDGLRAISLYVHATHVILAVATVALPTAAFIVDPRPFAMVGPGAVSAIIVGAGGAFLVAATFAPHHRLARWLQRPGATTGLRLAVLAAAVVVEALLPPASPPHLAEAVPIAWALLAVTGGFSRRGMARLLASAVGIGIVTWTVDFVVGRDWEAVTLIVAALLTLGVFGQDVVYTLAIELDDLRTREAERAVLTERRRFAGDLHDIQGQHLGLITVESELVRRLIARGDYAAAAAHAERVQSITIEALDEMHRVVHANREVRLDEEIANAMRVLRSAGISARRNTADVSSLDDETDRLLGLTVREAITNVLKHTRARTCSIEARYERRQGREGVSLVVVDAPSSARPIPSTGGMSSGTGLKTLAERYRRRGGTFAFDQSDGGRLVGWLPLANPGPQGDAS</sequence>
<feature type="transmembrane region" description="Helical" evidence="4">
    <location>
        <begin position="164"/>
        <end position="187"/>
    </location>
</feature>
<feature type="transmembrane region" description="Helical" evidence="4">
    <location>
        <begin position="140"/>
        <end position="158"/>
    </location>
</feature>
<reference evidence="6 7" key="1">
    <citation type="submission" date="2023-07" db="EMBL/GenBank/DDBJ databases">
        <title>Functional and genomic diversity of the sorghum phyllosphere microbiome.</title>
        <authorList>
            <person name="Shade A."/>
        </authorList>
    </citation>
    <scope>NUCLEOTIDE SEQUENCE [LARGE SCALE GENOMIC DNA]</scope>
    <source>
        <strain evidence="6 7">SORGH_AS_1207</strain>
    </source>
</reference>
<keyword evidence="1 6" id="KW-0808">Transferase</keyword>
<dbReference type="Pfam" id="PF07730">
    <property type="entry name" value="HisKA_3"/>
    <property type="match status" value="1"/>
</dbReference>
<dbReference type="Gene3D" id="1.20.5.1930">
    <property type="match status" value="1"/>
</dbReference>
<dbReference type="PANTHER" id="PTHR24421:SF63">
    <property type="entry name" value="SENSOR HISTIDINE KINASE DESK"/>
    <property type="match status" value="1"/>
</dbReference>
<evidence type="ECO:0000256" key="4">
    <source>
        <dbReference type="SAM" id="Phobius"/>
    </source>
</evidence>
<dbReference type="InterPro" id="IPR050482">
    <property type="entry name" value="Sensor_HK_TwoCompSys"/>
</dbReference>
<dbReference type="EC" id="2.7.13.3" evidence="6"/>
<feature type="domain" description="Signal transduction histidine kinase subgroup 3 dimerisation and phosphoacceptor" evidence="5">
    <location>
        <begin position="205"/>
        <end position="271"/>
    </location>
</feature>
<keyword evidence="4" id="KW-1133">Transmembrane helix</keyword>
<evidence type="ECO:0000259" key="5">
    <source>
        <dbReference type="Pfam" id="PF07730"/>
    </source>
</evidence>
<protein>
    <submittedName>
        <fullName evidence="6">Two-component system sensor histidine kinase DesK</fullName>
        <ecNumber evidence="6">2.7.13.3</ecNumber>
    </submittedName>
</protein>
<proteinExistence type="predicted"/>
<feature type="transmembrane region" description="Helical" evidence="4">
    <location>
        <begin position="55"/>
        <end position="74"/>
    </location>
</feature>
<gene>
    <name evidence="6" type="ORF">QE412_000664</name>
</gene>
<keyword evidence="7" id="KW-1185">Reference proteome</keyword>
<dbReference type="InterPro" id="IPR036890">
    <property type="entry name" value="HATPase_C_sf"/>
</dbReference>
<evidence type="ECO:0000256" key="3">
    <source>
        <dbReference type="ARBA" id="ARBA00023012"/>
    </source>
</evidence>
<dbReference type="Proteomes" id="UP001226691">
    <property type="component" value="Unassembled WGS sequence"/>
</dbReference>
<evidence type="ECO:0000313" key="7">
    <source>
        <dbReference type="Proteomes" id="UP001226691"/>
    </source>
</evidence>
<dbReference type="InterPro" id="IPR011712">
    <property type="entry name" value="Sig_transdc_His_kin_sub3_dim/P"/>
</dbReference>
<evidence type="ECO:0000313" key="6">
    <source>
        <dbReference type="EMBL" id="MDQ1122091.1"/>
    </source>
</evidence>
<comment type="caution">
    <text evidence="6">The sequence shown here is derived from an EMBL/GenBank/DDBJ whole genome shotgun (WGS) entry which is preliminary data.</text>
</comment>
<evidence type="ECO:0000256" key="1">
    <source>
        <dbReference type="ARBA" id="ARBA00022679"/>
    </source>
</evidence>
<name>A0ABU0TQZ0_MICTR</name>
<feature type="transmembrane region" description="Helical" evidence="4">
    <location>
        <begin position="86"/>
        <end position="107"/>
    </location>
</feature>
<dbReference type="EMBL" id="JAUTBF010000001">
    <property type="protein sequence ID" value="MDQ1122091.1"/>
    <property type="molecule type" value="Genomic_DNA"/>
</dbReference>
<keyword evidence="3" id="KW-0902">Two-component regulatory system</keyword>
<evidence type="ECO:0000256" key="2">
    <source>
        <dbReference type="ARBA" id="ARBA00022777"/>
    </source>
</evidence>